<evidence type="ECO:0000256" key="5">
    <source>
        <dbReference type="HAMAP-Rule" id="MF_01553"/>
    </source>
</evidence>
<evidence type="ECO:0000313" key="6">
    <source>
        <dbReference type="EMBL" id="NSL50709.1"/>
    </source>
</evidence>
<dbReference type="GO" id="GO:0003677">
    <property type="term" value="F:DNA binding"/>
    <property type="evidence" value="ECO:0007669"/>
    <property type="project" value="UniProtKB-UniRule"/>
</dbReference>
<dbReference type="GO" id="GO:0006351">
    <property type="term" value="P:DNA-templated transcription"/>
    <property type="evidence" value="ECO:0007669"/>
    <property type="project" value="UniProtKB-UniRule"/>
</dbReference>
<comment type="similarity">
    <text evidence="5">Belongs to the RNA polymerase subunit epsilon family.</text>
</comment>
<keyword evidence="3 5" id="KW-0548">Nucleotidyltransferase</keyword>
<name>A0A8J8KAE2_9BACI</name>
<dbReference type="AlphaFoldDB" id="A0A8J8KAE2"/>
<dbReference type="InterPro" id="IPR009907">
    <property type="entry name" value="RpoY"/>
</dbReference>
<evidence type="ECO:0000313" key="7">
    <source>
        <dbReference type="Proteomes" id="UP000625804"/>
    </source>
</evidence>
<gene>
    <name evidence="5" type="primary">rpoY</name>
    <name evidence="6" type="ORF">HR057_02895</name>
</gene>
<dbReference type="Proteomes" id="UP000625804">
    <property type="component" value="Unassembled WGS sequence"/>
</dbReference>
<keyword evidence="2 5" id="KW-0808">Transferase</keyword>
<proteinExistence type="inferred from homology"/>
<keyword evidence="7" id="KW-1185">Reference proteome</keyword>
<dbReference type="RefSeq" id="WP_173729899.1">
    <property type="nucleotide sequence ID" value="NZ_JABTTE010000002.1"/>
</dbReference>
<evidence type="ECO:0000256" key="1">
    <source>
        <dbReference type="ARBA" id="ARBA00022478"/>
    </source>
</evidence>
<organism evidence="6 7">
    <name type="scientific">Calidifontibacillus erzurumensis</name>
    <dbReference type="NCBI Taxonomy" id="2741433"/>
    <lineage>
        <taxon>Bacteria</taxon>
        <taxon>Bacillati</taxon>
        <taxon>Bacillota</taxon>
        <taxon>Bacilli</taxon>
        <taxon>Bacillales</taxon>
        <taxon>Bacillaceae</taxon>
        <taxon>Calidifontibacillus/Schinkia group</taxon>
        <taxon>Calidifontibacillus</taxon>
    </lineage>
</organism>
<reference evidence="6" key="1">
    <citation type="submission" date="2020-06" db="EMBL/GenBank/DDBJ databases">
        <title>A novel thermopfilic bacterium from Erzurum, Turkey.</title>
        <authorList>
            <person name="Adiguzel A."/>
            <person name="Ay H."/>
            <person name="Baltaci M.O."/>
        </authorList>
    </citation>
    <scope>NUCLEOTIDE SEQUENCE</scope>
    <source>
        <strain evidence="6">P2</strain>
    </source>
</reference>
<accession>A0A8J8KAE2</accession>
<dbReference type="EC" id="2.7.7.6" evidence="5"/>
<dbReference type="EMBL" id="JABTTE010000002">
    <property type="protein sequence ID" value="NSL50709.1"/>
    <property type="molecule type" value="Genomic_DNA"/>
</dbReference>
<evidence type="ECO:0000256" key="2">
    <source>
        <dbReference type="ARBA" id="ARBA00022679"/>
    </source>
</evidence>
<evidence type="ECO:0000256" key="3">
    <source>
        <dbReference type="ARBA" id="ARBA00022695"/>
    </source>
</evidence>
<evidence type="ECO:0000256" key="4">
    <source>
        <dbReference type="ARBA" id="ARBA00023163"/>
    </source>
</evidence>
<comment type="function">
    <text evidence="5">A non-essential component of RNA polymerase (RNAP).</text>
</comment>
<comment type="caution">
    <text evidence="6">The sequence shown here is derived from an EMBL/GenBank/DDBJ whole genome shotgun (WGS) entry which is preliminary data.</text>
</comment>
<comment type="subunit">
    <text evidence="5">RNAP is composed of a core of 2 alpha, a beta and a beta' subunit. The core is associated with a delta subunit, and at least one of epsilon or omega. When a sigma factor is associated with the core the holoenzyme is formed, which can initiate transcription.</text>
</comment>
<dbReference type="GO" id="GO:0003899">
    <property type="term" value="F:DNA-directed RNA polymerase activity"/>
    <property type="evidence" value="ECO:0007669"/>
    <property type="project" value="UniProtKB-UniRule"/>
</dbReference>
<comment type="catalytic activity">
    <reaction evidence="5">
        <text>RNA(n) + a ribonucleoside 5'-triphosphate = RNA(n+1) + diphosphate</text>
        <dbReference type="Rhea" id="RHEA:21248"/>
        <dbReference type="Rhea" id="RHEA-COMP:14527"/>
        <dbReference type="Rhea" id="RHEA-COMP:17342"/>
        <dbReference type="ChEBI" id="CHEBI:33019"/>
        <dbReference type="ChEBI" id="CHEBI:61557"/>
        <dbReference type="ChEBI" id="CHEBI:140395"/>
        <dbReference type="EC" id="2.7.7.6"/>
    </reaction>
</comment>
<dbReference type="HAMAP" id="MF_01553">
    <property type="entry name" value="RNApol_bact_RpoY"/>
    <property type="match status" value="1"/>
</dbReference>
<dbReference type="Pfam" id="PF07288">
    <property type="entry name" value="RpoY"/>
    <property type="match status" value="1"/>
</dbReference>
<dbReference type="Gene3D" id="3.10.20.730">
    <property type="entry name" value="RNAP, epsilon subunit-like"/>
    <property type="match status" value="1"/>
</dbReference>
<protein>
    <recommendedName>
        <fullName evidence="5">DNA-directed RNA polymerase subunit epsilon</fullName>
        <shortName evidence="5">RNAP epsilon subunit</shortName>
        <ecNumber evidence="5">2.7.7.6</ecNumber>
    </recommendedName>
    <alternativeName>
        <fullName evidence="5">RNA polymerase epsilon subunit</fullName>
    </alternativeName>
    <alternativeName>
        <fullName evidence="5">Transcriptase subunit epsilon</fullName>
    </alternativeName>
</protein>
<sequence length="69" mass="8433">MIYKVFYQDLNNEVPIRERTRVIYLEAESERDVRKKLADRNLNIEYIQKLEGAHLEYEKRSENFVLENV</sequence>
<keyword evidence="1 5" id="KW-0240">DNA-directed RNA polymerase</keyword>
<keyword evidence="4 5" id="KW-0804">Transcription</keyword>
<dbReference type="NCBIfam" id="NF010188">
    <property type="entry name" value="PRK13667.1"/>
    <property type="match status" value="1"/>
</dbReference>
<dbReference type="GO" id="GO:0000428">
    <property type="term" value="C:DNA-directed RNA polymerase complex"/>
    <property type="evidence" value="ECO:0007669"/>
    <property type="project" value="UniProtKB-KW"/>
</dbReference>